<dbReference type="RefSeq" id="WP_075727231.1">
    <property type="nucleotide sequence ID" value="NZ_CP009245.1"/>
</dbReference>
<organism evidence="1 2">
    <name type="scientific">Corynebacterium aquilae DSM 44791</name>
    <dbReference type="NCBI Taxonomy" id="1431546"/>
    <lineage>
        <taxon>Bacteria</taxon>
        <taxon>Bacillati</taxon>
        <taxon>Actinomycetota</taxon>
        <taxon>Actinomycetes</taxon>
        <taxon>Mycobacteriales</taxon>
        <taxon>Corynebacteriaceae</taxon>
        <taxon>Corynebacterium</taxon>
    </lineage>
</organism>
<name>A0A1L7CHM9_9CORY</name>
<dbReference type="AlphaFoldDB" id="A0A1L7CHM9"/>
<proteinExistence type="predicted"/>
<protein>
    <recommendedName>
        <fullName evidence="3">Immunity-specific protein</fullName>
    </recommendedName>
</protein>
<reference evidence="1 2" key="1">
    <citation type="submission" date="2014-08" db="EMBL/GenBank/DDBJ databases">
        <title>Complete genome sequence of Corynebacterium aquilae S-613T(T) (=DSM 44791(T)), isolated from the choana of a healthy golden eagle.</title>
        <authorList>
            <person name="Ruckert C."/>
            <person name="Albersmeier A."/>
            <person name="Winkler A."/>
            <person name="Kalinowski J."/>
        </authorList>
    </citation>
    <scope>NUCLEOTIDE SEQUENCE [LARGE SCALE GENOMIC DNA]</scope>
    <source>
        <strain evidence="1 2">S-613</strain>
    </source>
</reference>
<dbReference type="STRING" id="1431546.CAQU_09830"/>
<evidence type="ECO:0000313" key="2">
    <source>
        <dbReference type="Proteomes" id="UP000185478"/>
    </source>
</evidence>
<evidence type="ECO:0000313" key="1">
    <source>
        <dbReference type="EMBL" id="APT85315.1"/>
    </source>
</evidence>
<dbReference type="Proteomes" id="UP000185478">
    <property type="component" value="Chromosome"/>
</dbReference>
<dbReference type="KEGG" id="caqu:CAQU_09830"/>
<accession>A0A1L7CHM9</accession>
<sequence length="289" mass="31152">MDWKGYRTGVRIFAAGFGQFVGILNEDGSPVCQLPPPISVKAEKTRHGIGTLEATFPARGRIAPTSAGVMELISSTFGNLDEEGRVPIEKAPARLLVIERARTRYAFIINRIEADTGLEAPTTITVKGLDLADYLAAWPAASVPVSWLANTLESRDGDAAGKWGGVRFDMAAIELATTADGYTMTGPAQRVIRKLIQDSLDAVNGRFGWLENPHMVVDMTPTQEEGPETFIRVDDSNLWETIAEPAANAGVTVTVSLWLPGDPALTVAGGTKTFDHAVLVVHAYYSREV</sequence>
<dbReference type="EMBL" id="CP009245">
    <property type="protein sequence ID" value="APT85315.1"/>
    <property type="molecule type" value="Genomic_DNA"/>
</dbReference>
<gene>
    <name evidence="1" type="ORF">CAQU_09830</name>
</gene>
<keyword evidence="2" id="KW-1185">Reference proteome</keyword>
<dbReference type="OrthoDB" id="4414962at2"/>
<evidence type="ECO:0008006" key="3">
    <source>
        <dbReference type="Google" id="ProtNLM"/>
    </source>
</evidence>